<dbReference type="PRINTS" id="PR00050">
    <property type="entry name" value="COLDSHOCK"/>
</dbReference>
<dbReference type="Pfam" id="PF00313">
    <property type="entry name" value="CSD"/>
    <property type="match status" value="1"/>
</dbReference>
<dbReference type="PROSITE" id="PS51857">
    <property type="entry name" value="CSD_2"/>
    <property type="match status" value="1"/>
</dbReference>
<feature type="compositionally biased region" description="Polar residues" evidence="1">
    <location>
        <begin position="115"/>
        <end position="135"/>
    </location>
</feature>
<dbReference type="SUPFAM" id="SSF50249">
    <property type="entry name" value="Nucleic acid-binding proteins"/>
    <property type="match status" value="1"/>
</dbReference>
<dbReference type="EMBL" id="UZAE01000133">
    <property type="protein sequence ID" value="VDN96343.1"/>
    <property type="molecule type" value="Genomic_DNA"/>
</dbReference>
<feature type="compositionally biased region" description="Basic residues" evidence="1">
    <location>
        <begin position="148"/>
        <end position="157"/>
    </location>
</feature>
<dbReference type="GO" id="GO:0003676">
    <property type="term" value="F:nucleic acid binding"/>
    <property type="evidence" value="ECO:0007669"/>
    <property type="project" value="InterPro"/>
</dbReference>
<dbReference type="InterPro" id="IPR011129">
    <property type="entry name" value="CSD"/>
</dbReference>
<reference evidence="5" key="1">
    <citation type="submission" date="2017-02" db="UniProtKB">
        <authorList>
            <consortium name="WormBaseParasite"/>
        </authorList>
    </citation>
    <scope>IDENTIFICATION</scope>
</reference>
<dbReference type="InterPro" id="IPR002059">
    <property type="entry name" value="CSP_DNA-bd"/>
</dbReference>
<feature type="compositionally biased region" description="Polar residues" evidence="1">
    <location>
        <begin position="290"/>
        <end position="312"/>
    </location>
</feature>
<dbReference type="AlphaFoldDB" id="A0A0R3T0W2"/>
<organism evidence="5">
    <name type="scientific">Rodentolepis nana</name>
    <name type="common">Dwarf tapeworm</name>
    <name type="synonym">Hymenolepis nana</name>
    <dbReference type="NCBI Taxonomy" id="102285"/>
    <lineage>
        <taxon>Eukaryota</taxon>
        <taxon>Metazoa</taxon>
        <taxon>Spiralia</taxon>
        <taxon>Lophotrochozoa</taxon>
        <taxon>Platyhelminthes</taxon>
        <taxon>Cestoda</taxon>
        <taxon>Eucestoda</taxon>
        <taxon>Cyclophyllidea</taxon>
        <taxon>Hymenolepididae</taxon>
        <taxon>Rodentolepis</taxon>
    </lineage>
</organism>
<evidence type="ECO:0000313" key="5">
    <source>
        <dbReference type="WBParaSite" id="HNAJ_0000048301-mRNA-1"/>
    </source>
</evidence>
<feature type="compositionally biased region" description="Polar residues" evidence="1">
    <location>
        <begin position="323"/>
        <end position="332"/>
    </location>
</feature>
<proteinExistence type="predicted"/>
<evidence type="ECO:0000313" key="3">
    <source>
        <dbReference type="EMBL" id="VDN96343.1"/>
    </source>
</evidence>
<dbReference type="OrthoDB" id="203339at2759"/>
<reference evidence="3 4" key="2">
    <citation type="submission" date="2018-11" db="EMBL/GenBank/DDBJ databases">
        <authorList>
            <consortium name="Pathogen Informatics"/>
        </authorList>
    </citation>
    <scope>NUCLEOTIDE SEQUENCE [LARGE SCALE GENOMIC DNA]</scope>
</reference>
<name>A0A0R3T0W2_RODNA</name>
<dbReference type="STRING" id="102285.A0A0R3T0W2"/>
<dbReference type="CDD" id="cd04458">
    <property type="entry name" value="CSP_CDS"/>
    <property type="match status" value="1"/>
</dbReference>
<feature type="region of interest" description="Disordered" evidence="1">
    <location>
        <begin position="115"/>
        <end position="274"/>
    </location>
</feature>
<dbReference type="InterPro" id="IPR019844">
    <property type="entry name" value="CSD_CS"/>
</dbReference>
<feature type="compositionally biased region" description="Basic residues" evidence="1">
    <location>
        <begin position="189"/>
        <end position="198"/>
    </location>
</feature>
<dbReference type="PANTHER" id="PTHR11544">
    <property type="entry name" value="COLD SHOCK DOMAIN CONTAINING PROTEINS"/>
    <property type="match status" value="1"/>
</dbReference>
<evidence type="ECO:0000313" key="4">
    <source>
        <dbReference type="Proteomes" id="UP000278807"/>
    </source>
</evidence>
<feature type="compositionally biased region" description="Basic residues" evidence="1">
    <location>
        <begin position="233"/>
        <end position="252"/>
    </location>
</feature>
<feature type="domain" description="CSD" evidence="2">
    <location>
        <begin position="30"/>
        <end position="97"/>
    </location>
</feature>
<dbReference type="Proteomes" id="UP000278807">
    <property type="component" value="Unassembled WGS sequence"/>
</dbReference>
<dbReference type="WBParaSite" id="HNAJ_0000048301-mRNA-1">
    <property type="protein sequence ID" value="HNAJ_0000048301-mRNA-1"/>
    <property type="gene ID" value="HNAJ_0000048301"/>
</dbReference>
<keyword evidence="4" id="KW-1185">Reference proteome</keyword>
<evidence type="ECO:0000259" key="2">
    <source>
        <dbReference type="PROSITE" id="PS51857"/>
    </source>
</evidence>
<dbReference type="InterPro" id="IPR050181">
    <property type="entry name" value="Cold_shock_domain"/>
</dbReference>
<dbReference type="Gene3D" id="2.40.50.140">
    <property type="entry name" value="Nucleic acid-binding proteins"/>
    <property type="match status" value="1"/>
</dbReference>
<evidence type="ECO:0000256" key="1">
    <source>
        <dbReference type="SAM" id="MobiDB-lite"/>
    </source>
</evidence>
<feature type="region of interest" description="Disordered" evidence="1">
    <location>
        <begin position="287"/>
        <end position="350"/>
    </location>
</feature>
<feature type="compositionally biased region" description="Basic and acidic residues" evidence="1">
    <location>
        <begin position="313"/>
        <end position="322"/>
    </location>
</feature>
<accession>A0A0R3T0W2</accession>
<dbReference type="PROSITE" id="PS00352">
    <property type="entry name" value="CSD_1"/>
    <property type="match status" value="1"/>
</dbReference>
<gene>
    <name evidence="3" type="ORF">HNAJ_LOCUS484</name>
</gene>
<protein>
    <submittedName>
        <fullName evidence="5">CSD domain-containing protein</fullName>
    </submittedName>
</protein>
<sequence length="350" mass="37402">MTAEVAQPTAEHQAVVEKKNFDILNILAEKVSGTVKWFSINRHYGFIQRDDNKEDVFVHRTAITASKLRYPNLKNGESVEFNVVETPSGINAASVTGPNGQNVQGIRFFRRRYRSSQANGGDGHSSMNGGASQASGDVEGSRFGRGGSRMRRGRRNYRGPSQNGDGGEFGNTEAGEQTGEGEGNSRPPRQQRQRRYRGGRGGGRPRSTSTRQAGATNVEGEESDAGAEEFRPPARRGGRGGRRGGGRFRRGAARNGGGPQRGDGGEGADENNVHCALVAHGTKIEAKQLEGNSSSAPEQTKLNEVTQSSADNLESKMEHLSLNEKQSGNMEGTNGEEASVKAVAAEGSSE</sequence>
<dbReference type="SMART" id="SM00357">
    <property type="entry name" value="CSP"/>
    <property type="match status" value="1"/>
</dbReference>
<dbReference type="InterPro" id="IPR012340">
    <property type="entry name" value="NA-bd_OB-fold"/>
</dbReference>